<gene>
    <name evidence="3" type="ORF">SAMN06264867_101507</name>
</gene>
<name>A0A521B077_9EURY</name>
<evidence type="ECO:0000313" key="3">
    <source>
        <dbReference type="EMBL" id="SMO40411.1"/>
    </source>
</evidence>
<dbReference type="InterPro" id="IPR051030">
    <property type="entry name" value="Vitamin_B12-ABC_binding"/>
</dbReference>
<feature type="compositionally biased region" description="Basic and acidic residues" evidence="1">
    <location>
        <begin position="318"/>
        <end position="328"/>
    </location>
</feature>
<feature type="region of interest" description="Disordered" evidence="1">
    <location>
        <begin position="318"/>
        <end position="337"/>
    </location>
</feature>
<dbReference type="Proteomes" id="UP000319712">
    <property type="component" value="Unassembled WGS sequence"/>
</dbReference>
<evidence type="ECO:0000313" key="4">
    <source>
        <dbReference type="Proteomes" id="UP000319712"/>
    </source>
</evidence>
<reference evidence="3 4" key="1">
    <citation type="submission" date="2017-05" db="EMBL/GenBank/DDBJ databases">
        <authorList>
            <person name="Varghese N."/>
            <person name="Submissions S."/>
        </authorList>
    </citation>
    <scope>NUCLEOTIDE SEQUENCE [LARGE SCALE GENOMIC DNA]</scope>
    <source>
        <strain evidence="3 4">DSM 19504</strain>
    </source>
</reference>
<dbReference type="InterPro" id="IPR002491">
    <property type="entry name" value="ABC_transptr_periplasmic_BD"/>
</dbReference>
<evidence type="ECO:0000259" key="2">
    <source>
        <dbReference type="PROSITE" id="PS50983"/>
    </source>
</evidence>
<dbReference type="Pfam" id="PF01497">
    <property type="entry name" value="Peripla_BP_2"/>
    <property type="match status" value="1"/>
</dbReference>
<dbReference type="RefSeq" id="WP_142985408.1">
    <property type="nucleotide sequence ID" value="NZ_FXTD01000001.1"/>
</dbReference>
<sequence length="337" mass="34902">MSVVSLFPSATEVAAALGVTPAAVSHQCDRPPAAADRPTLTGLVRDLEDDPETLDRDVAHDDTYYLDGDALAAADPDAILTQGVCAVCALDAGLARRAVERLDLDATVLDVHADDLADVLANVERIGEAVGRPNAAAELRADLETRIDAVAGAVPDGTVEDGIAGGGTVEDGIAGGGTVEDGIAGGGTDPGSRPRVAVLDWTDPIRHGGLWIPDLIRIAGGEPGLVAAGERSRAVDPAELRAFDPEVLVVGPCSADVDEAHGRARDLLERESFDGTAAVREGRVYAMDGTAYLNRHSHRVVDALEALAGLIHPDRFEADGSGSEDAKVRRVGRAATR</sequence>
<dbReference type="PROSITE" id="PS50983">
    <property type="entry name" value="FE_B12_PBP"/>
    <property type="match status" value="1"/>
</dbReference>
<dbReference type="EMBL" id="FXTD01000001">
    <property type="protein sequence ID" value="SMO40411.1"/>
    <property type="molecule type" value="Genomic_DNA"/>
</dbReference>
<keyword evidence="4" id="KW-1185">Reference proteome</keyword>
<dbReference type="Gene3D" id="3.40.50.1980">
    <property type="entry name" value="Nitrogenase molybdenum iron protein domain"/>
    <property type="match status" value="2"/>
</dbReference>
<dbReference type="PANTHER" id="PTHR42860">
    <property type="entry name" value="VITAMIN B12-BINDING PROTEIN"/>
    <property type="match status" value="1"/>
</dbReference>
<dbReference type="SUPFAM" id="SSF53807">
    <property type="entry name" value="Helical backbone' metal receptor"/>
    <property type="match status" value="1"/>
</dbReference>
<protein>
    <submittedName>
        <fullName evidence="3">Iron complex transport system substrate-binding protein</fullName>
    </submittedName>
</protein>
<dbReference type="OrthoDB" id="9784at2157"/>
<accession>A0A521B077</accession>
<feature type="domain" description="Fe/B12 periplasmic-binding" evidence="2">
    <location>
        <begin position="2"/>
        <end position="315"/>
    </location>
</feature>
<dbReference type="PANTHER" id="PTHR42860:SF1">
    <property type="entry name" value="VITAMIN B12-BINDING PROTEIN"/>
    <property type="match status" value="1"/>
</dbReference>
<proteinExistence type="predicted"/>
<dbReference type="AlphaFoldDB" id="A0A521B077"/>
<evidence type="ECO:0000256" key="1">
    <source>
        <dbReference type="SAM" id="MobiDB-lite"/>
    </source>
</evidence>
<organism evidence="3 4">
    <name type="scientific">Halorubrum cibi</name>
    <dbReference type="NCBI Taxonomy" id="413815"/>
    <lineage>
        <taxon>Archaea</taxon>
        <taxon>Methanobacteriati</taxon>
        <taxon>Methanobacteriota</taxon>
        <taxon>Stenosarchaea group</taxon>
        <taxon>Halobacteria</taxon>
        <taxon>Halobacteriales</taxon>
        <taxon>Haloferacaceae</taxon>
        <taxon>Halorubrum</taxon>
    </lineage>
</organism>